<dbReference type="Pfam" id="PF00817">
    <property type="entry name" value="IMS"/>
    <property type="match status" value="1"/>
</dbReference>
<gene>
    <name evidence="3" type="ORF">BWGO95_05910</name>
</gene>
<evidence type="ECO:0000256" key="1">
    <source>
        <dbReference type="ARBA" id="ARBA00010945"/>
    </source>
</evidence>
<dbReference type="GO" id="GO:0005829">
    <property type="term" value="C:cytosol"/>
    <property type="evidence" value="ECO:0007669"/>
    <property type="project" value="TreeGrafter"/>
</dbReference>
<evidence type="ECO:0000313" key="4">
    <source>
        <dbReference type="Proteomes" id="UP000195696"/>
    </source>
</evidence>
<dbReference type="GO" id="GO:0003887">
    <property type="term" value="F:DNA-directed DNA polymerase activity"/>
    <property type="evidence" value="ECO:0007669"/>
    <property type="project" value="TreeGrafter"/>
</dbReference>
<dbReference type="InterPro" id="IPR043128">
    <property type="entry name" value="Rev_trsase/Diguanyl_cyclase"/>
</dbReference>
<name>A0A1G4ERU7_BACMY</name>
<feature type="domain" description="UmuC" evidence="2">
    <location>
        <begin position="1"/>
        <end position="65"/>
    </location>
</feature>
<comment type="similarity">
    <text evidence="1">Belongs to the DNA polymerase type-Y family.</text>
</comment>
<dbReference type="PANTHER" id="PTHR11076:SF35">
    <property type="entry name" value="DNA REPAIR PROTEIN HOMOLOG YOBH"/>
    <property type="match status" value="1"/>
</dbReference>
<evidence type="ECO:0000259" key="2">
    <source>
        <dbReference type="PROSITE" id="PS50173"/>
    </source>
</evidence>
<dbReference type="GO" id="GO:0006281">
    <property type="term" value="P:DNA repair"/>
    <property type="evidence" value="ECO:0007669"/>
    <property type="project" value="InterPro"/>
</dbReference>
<protein>
    <recommendedName>
        <fullName evidence="2">UmuC domain-containing protein</fullName>
    </recommendedName>
</protein>
<dbReference type="InterPro" id="IPR050116">
    <property type="entry name" value="DNA_polymerase-Y"/>
</dbReference>
<organism evidence="3 4">
    <name type="scientific">Bacillus mycoides</name>
    <dbReference type="NCBI Taxonomy" id="1405"/>
    <lineage>
        <taxon>Bacteria</taxon>
        <taxon>Bacillati</taxon>
        <taxon>Bacillota</taxon>
        <taxon>Bacilli</taxon>
        <taxon>Bacillales</taxon>
        <taxon>Bacillaceae</taxon>
        <taxon>Bacillus</taxon>
        <taxon>Bacillus cereus group</taxon>
    </lineage>
</organism>
<dbReference type="Proteomes" id="UP000195696">
    <property type="component" value="Unassembled WGS sequence"/>
</dbReference>
<proteinExistence type="inferred from homology"/>
<dbReference type="PANTHER" id="PTHR11076">
    <property type="entry name" value="DNA REPAIR POLYMERASE UMUC / TRANSFERASE FAMILY MEMBER"/>
    <property type="match status" value="1"/>
</dbReference>
<evidence type="ECO:0000313" key="3">
    <source>
        <dbReference type="EMBL" id="SCB71650.1"/>
    </source>
</evidence>
<reference evidence="3 4" key="1">
    <citation type="submission" date="2016-08" db="EMBL/GenBank/DDBJ databases">
        <authorList>
            <person name="Seilhamer J.J."/>
        </authorList>
    </citation>
    <scope>NUCLEOTIDE SEQUENCE [LARGE SCALE GENOMIC DNA]</scope>
    <source>
        <strain evidence="3 4">SDA_GO95</strain>
    </source>
</reference>
<sequence>MQYVPIEDFHQYSIDEFFMNITDSIHLFAQDPNEFATKFKREIYDHTRIEYTIGIAPNPLMSKVALDIEAKKNKDGIACWKYENIPTKL</sequence>
<dbReference type="EMBL" id="FMAK01000089">
    <property type="protein sequence ID" value="SCB71650.1"/>
    <property type="molecule type" value="Genomic_DNA"/>
</dbReference>
<dbReference type="Gene3D" id="3.30.70.270">
    <property type="match status" value="1"/>
</dbReference>
<dbReference type="GO" id="GO:0042276">
    <property type="term" value="P:error-prone translesion synthesis"/>
    <property type="evidence" value="ECO:0007669"/>
    <property type="project" value="TreeGrafter"/>
</dbReference>
<dbReference type="AlphaFoldDB" id="A0A1G4ERU7"/>
<dbReference type="PROSITE" id="PS50173">
    <property type="entry name" value="UMUC"/>
    <property type="match status" value="1"/>
</dbReference>
<dbReference type="InterPro" id="IPR043502">
    <property type="entry name" value="DNA/RNA_pol_sf"/>
</dbReference>
<dbReference type="InterPro" id="IPR001126">
    <property type="entry name" value="UmuC"/>
</dbReference>
<dbReference type="GO" id="GO:0009432">
    <property type="term" value="P:SOS response"/>
    <property type="evidence" value="ECO:0007669"/>
    <property type="project" value="TreeGrafter"/>
</dbReference>
<accession>A0A1G4ERU7</accession>
<dbReference type="SUPFAM" id="SSF56672">
    <property type="entry name" value="DNA/RNA polymerases"/>
    <property type="match status" value="1"/>
</dbReference>